<sequence>MSTTQTSLTHKRAASSIKLDSRLANGPSVVSLFVKNVRLLNLDLLPDWPVLTPASLSNQDARVRIRGTEWCLYQIFKVYDAATTADKLQPFFPPLEPLQSINLRAALYRCLNELKKNGVLARDAVLRKSMLDECQGDKFWELCLNFSSIVLHKVRVEHKNNARSKPVAERIGATQRLSKSHRESMLPLSVAHRAALTKVLQEKDRKRETFSRLYNVLVEKDADLQQRMANVSRKAQDRLLPDSPSTAVRANKLKVAQDVLDNQWVGSTELQAALVYGKPVSGADGSSSTAGGDFILTSQFDDLWEANKNDQLGSLAATEATLLEDLDARARQQRRRLQRWQNFHDKLLKQAQALIETTASASASASGTSDGARTSAAAPVQTPAPKRDTPLCFDRHQNLSIHDLEDLPQSPADRPMRDRTVVLTKYDDLLTAMREELRRNATPGQQPVAPPSRETLRDSRRISLRPVPHQNSLDMAMSMSPSPTEGHRRSPSQTAVPMRAHLTRRVSSRSRSYAQPKVISQRELVPLKSELFSPLKGGKRMSMAGPSPLGSFEQDSSSALGSYQYPDDSLDSALRRRGRDNSIGNQSASAIAAAAQFPSSRASSNSRSSSPLNNPPSTGSGDLSQQRRRSSLAARIPVVPSGAGMRTTLADRTRMSMAFQPAQNSARSSSSGDDYENIGSNSHHQRASSTVDEVHQESPSTAALLDRTRHSIARAPPAPARHHTKTNSQHNHPAHSRSRSTVYPVNQFDSPPPRNRPAHTSSDHDHPEAGGPQTPEDHPEDPSTVEGDYASVFRARPKVKLSPVLSPRDSGHAGMMGVGAGLDLSEPIEAVAEED</sequence>
<gene>
    <name evidence="4" type="ORF">K489DRAFT_412896</name>
</gene>
<dbReference type="Proteomes" id="UP000504637">
    <property type="component" value="Unplaced"/>
</dbReference>
<evidence type="ECO:0000313" key="4">
    <source>
        <dbReference type="RefSeq" id="XP_033456623.1"/>
    </source>
</evidence>
<feature type="domain" description="HAUS augmin-like complex subunit 6 N-terminal" evidence="2">
    <location>
        <begin position="33"/>
        <end position="238"/>
    </location>
</feature>
<proteinExistence type="predicted"/>
<organism evidence="4">
    <name type="scientific">Dissoconium aciculare CBS 342.82</name>
    <dbReference type="NCBI Taxonomy" id="1314786"/>
    <lineage>
        <taxon>Eukaryota</taxon>
        <taxon>Fungi</taxon>
        <taxon>Dikarya</taxon>
        <taxon>Ascomycota</taxon>
        <taxon>Pezizomycotina</taxon>
        <taxon>Dothideomycetes</taxon>
        <taxon>Dothideomycetidae</taxon>
        <taxon>Mycosphaerellales</taxon>
        <taxon>Dissoconiaceae</taxon>
        <taxon>Dissoconium</taxon>
    </lineage>
</organism>
<dbReference type="OrthoDB" id="5575722at2759"/>
<reference evidence="4" key="3">
    <citation type="submission" date="2025-08" db="UniProtKB">
        <authorList>
            <consortium name="RefSeq"/>
        </authorList>
    </citation>
    <scope>IDENTIFICATION</scope>
    <source>
        <strain evidence="4">CBS 342.82</strain>
    </source>
</reference>
<reference evidence="4" key="2">
    <citation type="submission" date="2020-04" db="EMBL/GenBank/DDBJ databases">
        <authorList>
            <consortium name="NCBI Genome Project"/>
        </authorList>
    </citation>
    <scope>NUCLEOTIDE SEQUENCE</scope>
    <source>
        <strain evidence="4">CBS 342.82</strain>
    </source>
</reference>
<evidence type="ECO:0000256" key="1">
    <source>
        <dbReference type="SAM" id="MobiDB-lite"/>
    </source>
</evidence>
<dbReference type="Pfam" id="PF14661">
    <property type="entry name" value="HAUS6_N"/>
    <property type="match status" value="1"/>
</dbReference>
<dbReference type="GeneID" id="54365783"/>
<reference evidence="4" key="1">
    <citation type="submission" date="2020-01" db="EMBL/GenBank/DDBJ databases">
        <authorList>
            <consortium name="DOE Joint Genome Institute"/>
            <person name="Haridas S."/>
            <person name="Albert R."/>
            <person name="Binder M."/>
            <person name="Bloem J."/>
            <person name="Labutti K."/>
            <person name="Salamov A."/>
            <person name="Andreopoulos B."/>
            <person name="Baker S.E."/>
            <person name="Barry K."/>
            <person name="Bills G."/>
            <person name="Bluhm B.H."/>
            <person name="Cannon C."/>
            <person name="Castanera R."/>
            <person name="Culley D.E."/>
            <person name="Daum C."/>
            <person name="Ezra D."/>
            <person name="Gonzalez J.B."/>
            <person name="Henrissat B."/>
            <person name="Kuo A."/>
            <person name="Liang C."/>
            <person name="Lipzen A."/>
            <person name="Lutzoni F."/>
            <person name="Magnuson J."/>
            <person name="Mondo S."/>
            <person name="Nolan M."/>
            <person name="Ohm R."/>
            <person name="Pangilinan J."/>
            <person name="Park H.-J."/>
            <person name="Ramirez L."/>
            <person name="Alfaro M."/>
            <person name="Sun H."/>
            <person name="Tritt A."/>
            <person name="Yoshinaga Y."/>
            <person name="Zwiers L.-H."/>
            <person name="Turgeon B.G."/>
            <person name="Goodwin S.B."/>
            <person name="Spatafora J.W."/>
            <person name="Crous P.W."/>
            <person name="Grigoriev I.V."/>
        </authorList>
    </citation>
    <scope>NUCLEOTIDE SEQUENCE</scope>
    <source>
        <strain evidence="4">CBS 342.82</strain>
    </source>
</reference>
<feature type="compositionally biased region" description="Polar residues" evidence="1">
    <location>
        <begin position="472"/>
        <end position="483"/>
    </location>
</feature>
<feature type="region of interest" description="Disordered" evidence="1">
    <location>
        <begin position="438"/>
        <end position="458"/>
    </location>
</feature>
<evidence type="ECO:0000313" key="3">
    <source>
        <dbReference type="Proteomes" id="UP000504637"/>
    </source>
</evidence>
<dbReference type="RefSeq" id="XP_033456623.1">
    <property type="nucleotide sequence ID" value="XM_033607984.1"/>
</dbReference>
<accession>A0A6J3LY92</accession>
<feature type="compositionally biased region" description="Low complexity" evidence="1">
    <location>
        <begin position="587"/>
        <end position="617"/>
    </location>
</feature>
<dbReference type="AlphaFoldDB" id="A0A6J3LY92"/>
<keyword evidence="3" id="KW-1185">Reference proteome</keyword>
<dbReference type="InterPro" id="IPR028163">
    <property type="entry name" value="HAUS_6_N"/>
</dbReference>
<feature type="region of interest" description="Disordered" evidence="1">
    <location>
        <begin position="535"/>
        <end position="645"/>
    </location>
</feature>
<name>A0A6J3LY92_9PEZI</name>
<feature type="region of interest" description="Disordered" evidence="1">
    <location>
        <begin position="716"/>
        <end position="796"/>
    </location>
</feature>
<feature type="compositionally biased region" description="Polar residues" evidence="1">
    <location>
        <begin position="661"/>
        <end position="701"/>
    </location>
</feature>
<protein>
    <recommendedName>
        <fullName evidence="2">HAUS augmin-like complex subunit 6 N-terminal domain-containing protein</fullName>
    </recommendedName>
</protein>
<feature type="region of interest" description="Disordered" evidence="1">
    <location>
        <begin position="660"/>
        <end position="701"/>
    </location>
</feature>
<feature type="compositionally biased region" description="Low complexity" evidence="1">
    <location>
        <begin position="362"/>
        <end position="378"/>
    </location>
</feature>
<feature type="compositionally biased region" description="Polar residues" evidence="1">
    <location>
        <begin position="739"/>
        <end position="749"/>
    </location>
</feature>
<feature type="region of interest" description="Disordered" evidence="1">
    <location>
        <begin position="472"/>
        <end position="517"/>
    </location>
</feature>
<feature type="region of interest" description="Disordered" evidence="1">
    <location>
        <begin position="362"/>
        <end position="391"/>
    </location>
</feature>
<evidence type="ECO:0000259" key="2">
    <source>
        <dbReference type="Pfam" id="PF14661"/>
    </source>
</evidence>